<evidence type="ECO:0000256" key="1">
    <source>
        <dbReference type="SAM" id="MobiDB-lite"/>
    </source>
</evidence>
<dbReference type="Gene3D" id="1.10.8.330">
    <property type="entry name" value="PG0816-like"/>
    <property type="match status" value="1"/>
</dbReference>
<reference evidence="2 3" key="1">
    <citation type="submission" date="2009-01" db="EMBL/GenBank/DDBJ databases">
        <authorList>
            <person name="Qin X."/>
            <person name="Bachman B."/>
            <person name="Battles P."/>
            <person name="Bell A."/>
            <person name="Bess C."/>
            <person name="Bickham C."/>
            <person name="Chaboub L."/>
            <person name="Chen D."/>
            <person name="Coyle M."/>
            <person name="Deiros D.R."/>
            <person name="Dinh H."/>
            <person name="Forbes L."/>
            <person name="Fowler G."/>
            <person name="Francisco L."/>
            <person name="Fu Q."/>
            <person name="Gubbala S."/>
            <person name="Hale W."/>
            <person name="Han Y."/>
            <person name="Hemphill L."/>
            <person name="Highlander S.K."/>
            <person name="Hirani K."/>
            <person name="Hogues M."/>
            <person name="Jackson L."/>
            <person name="Jakkamsetti A."/>
            <person name="Javaid M."/>
            <person name="Jiang H."/>
            <person name="Korchina V."/>
            <person name="Kovar C."/>
            <person name="Lara F."/>
            <person name="Lee S."/>
            <person name="Mata R."/>
            <person name="Mathew T."/>
            <person name="Moen C."/>
            <person name="Morales K."/>
            <person name="Munidasa M."/>
            <person name="Nazareth L."/>
            <person name="Ngo R."/>
            <person name="Nguyen L."/>
            <person name="Okwuonu G."/>
            <person name="Ongeri F."/>
            <person name="Patil S."/>
            <person name="Petrosino J."/>
            <person name="Pham C."/>
            <person name="Pham P."/>
            <person name="Pu L.-L."/>
            <person name="Puazo M."/>
            <person name="Raj R."/>
            <person name="Reid J."/>
            <person name="Rouhana J."/>
            <person name="Saada N."/>
            <person name="Shang Y."/>
            <person name="Simmons D."/>
            <person name="Thornton R."/>
            <person name="Warren J."/>
            <person name="Weissenberger G."/>
            <person name="Zhang J."/>
            <person name="Zhang L."/>
            <person name="Zhou C."/>
            <person name="Zhu D."/>
            <person name="Muzny D."/>
            <person name="Worley K."/>
            <person name="Gibbs R."/>
        </authorList>
    </citation>
    <scope>NUCLEOTIDE SEQUENCE [LARGE SCALE GENOMIC DNA]</scope>
    <source>
        <strain evidence="2 3">ATCC 33300</strain>
    </source>
</reference>
<dbReference type="RefSeq" id="WP_003010088.1">
    <property type="nucleotide sequence ID" value="NZ_GG668633.1"/>
</dbReference>
<name>C2FXD5_SPHSI</name>
<dbReference type="Proteomes" id="UP000006241">
    <property type="component" value="Unassembled WGS sequence"/>
</dbReference>
<accession>C2FXD5</accession>
<sequence>MSTQQKDLSYFRLRLQELLNSSFPKKPATKNLLTSVPRGLPMPMRMRSVPAMPLSNVMR</sequence>
<comment type="caution">
    <text evidence="2">The sequence shown here is derived from an EMBL/GenBank/DDBJ whole genome shotgun (WGS) entry which is preliminary data.</text>
</comment>
<feature type="region of interest" description="Disordered" evidence="1">
    <location>
        <begin position="26"/>
        <end position="59"/>
    </location>
</feature>
<dbReference type="EMBL" id="ACHB01000048">
    <property type="protein sequence ID" value="EEI92376.1"/>
    <property type="molecule type" value="Genomic_DNA"/>
</dbReference>
<organism evidence="2 3">
    <name type="scientific">Sphingobacterium spiritivorum ATCC 33300</name>
    <dbReference type="NCBI Taxonomy" id="525372"/>
    <lineage>
        <taxon>Bacteria</taxon>
        <taxon>Pseudomonadati</taxon>
        <taxon>Bacteroidota</taxon>
        <taxon>Sphingobacteriia</taxon>
        <taxon>Sphingobacteriales</taxon>
        <taxon>Sphingobacteriaceae</taxon>
        <taxon>Sphingobacterium</taxon>
    </lineage>
</organism>
<dbReference type="AlphaFoldDB" id="C2FXD5"/>
<protein>
    <submittedName>
        <fullName evidence="2">Uncharacterized protein</fullName>
    </submittedName>
</protein>
<dbReference type="HOGENOM" id="CLU_2958441_0_0_10"/>
<evidence type="ECO:0000313" key="2">
    <source>
        <dbReference type="EMBL" id="EEI92376.1"/>
    </source>
</evidence>
<proteinExistence type="predicted"/>
<gene>
    <name evidence="2" type="ORF">HMPREF0765_1991</name>
</gene>
<evidence type="ECO:0000313" key="3">
    <source>
        <dbReference type="Proteomes" id="UP000006241"/>
    </source>
</evidence>